<comment type="function">
    <text evidence="8">Catalyzes the complex heterocyclic radical-mediated conversion of 6-carboxy-5,6,7,8-tetrahydropterin (CPH4) to 7-carboxy-7-deazaguanine (CDG), a step common to the biosynthetic pathways of all 7-deazapurine-containing compounds.</text>
</comment>
<evidence type="ECO:0000256" key="7">
    <source>
        <dbReference type="ARBA" id="ARBA00023239"/>
    </source>
</evidence>
<dbReference type="SFLD" id="SFLDS00029">
    <property type="entry name" value="Radical_SAM"/>
    <property type="match status" value="1"/>
</dbReference>
<protein>
    <recommendedName>
        <fullName evidence="8">7-carboxy-7-deazaguanine synthase</fullName>
        <shortName evidence="8">CDG synthase</shortName>
        <ecNumber evidence="8">4.3.99.3</ecNumber>
    </recommendedName>
    <alternativeName>
        <fullName evidence="8">Queuosine biosynthesis protein QueE</fullName>
    </alternativeName>
</protein>
<keyword evidence="7 8" id="KW-0456">Lyase</keyword>
<feature type="binding site" evidence="8">
    <location>
        <position position="43"/>
    </location>
    <ligand>
        <name>Mg(2+)</name>
        <dbReference type="ChEBI" id="CHEBI:18420"/>
    </ligand>
</feature>
<keyword evidence="5 8" id="KW-0408">Iron</keyword>
<keyword evidence="6 8" id="KW-0411">Iron-sulfur</keyword>
<gene>
    <name evidence="8" type="primary">queE</name>
    <name evidence="10" type="ORF">A7E78_02180</name>
</gene>
<comment type="subunit">
    <text evidence="8">Homodimer.</text>
</comment>
<proteinExistence type="inferred from homology"/>
<comment type="cofactor">
    <cofactor evidence="8">
        <name>Mg(2+)</name>
        <dbReference type="ChEBI" id="CHEBI:18420"/>
    </cofactor>
</comment>
<comment type="caution">
    <text evidence="8">Lacks conserved residue(s) required for the propagation of feature annotation.</text>
</comment>
<evidence type="ECO:0000256" key="3">
    <source>
        <dbReference type="ARBA" id="ARBA00022723"/>
    </source>
</evidence>
<feature type="binding site" evidence="8">
    <location>
        <begin position="15"/>
        <end position="17"/>
    </location>
    <ligand>
        <name>substrate</name>
    </ligand>
</feature>
<feature type="binding site" evidence="8">
    <location>
        <position position="97"/>
    </location>
    <ligand>
        <name>S-adenosyl-L-methionine</name>
        <dbReference type="ChEBI" id="CHEBI:59789"/>
    </ligand>
</feature>
<evidence type="ECO:0000256" key="4">
    <source>
        <dbReference type="ARBA" id="ARBA00022842"/>
    </source>
</evidence>
<feature type="binding site" evidence="8">
    <location>
        <position position="95"/>
    </location>
    <ligand>
        <name>substrate</name>
    </ligand>
</feature>
<dbReference type="InterPro" id="IPR024924">
    <property type="entry name" value="7-CO-7-deazaguanine_synth-like"/>
</dbReference>
<dbReference type="Proteomes" id="UP000182517">
    <property type="component" value="Chromosome"/>
</dbReference>
<feature type="domain" description="Radical SAM core" evidence="9">
    <location>
        <begin position="21"/>
        <end position="248"/>
    </location>
</feature>
<feature type="binding site" evidence="8">
    <location>
        <position position="38"/>
    </location>
    <ligand>
        <name>[4Fe-4S] cluster</name>
        <dbReference type="ChEBI" id="CHEBI:49883"/>
        <note>4Fe-4S-S-AdoMet</note>
    </ligand>
</feature>
<dbReference type="OrthoDB" id="9792276at2"/>
<dbReference type="GO" id="GO:1904047">
    <property type="term" value="F:S-adenosyl-L-methionine binding"/>
    <property type="evidence" value="ECO:0007669"/>
    <property type="project" value="UniProtKB-UniRule"/>
</dbReference>
<accession>A0A1L3GM60</accession>
<dbReference type="SUPFAM" id="SSF102114">
    <property type="entry name" value="Radical SAM enzymes"/>
    <property type="match status" value="1"/>
</dbReference>
<dbReference type="InterPro" id="IPR013785">
    <property type="entry name" value="Aldolase_TIM"/>
</dbReference>
<evidence type="ECO:0000313" key="11">
    <source>
        <dbReference type="Proteomes" id="UP000182517"/>
    </source>
</evidence>
<evidence type="ECO:0000256" key="6">
    <source>
        <dbReference type="ARBA" id="ARBA00023014"/>
    </source>
</evidence>
<dbReference type="PANTHER" id="PTHR42836">
    <property type="entry name" value="7-CARBOXY-7-DEAZAGUANINE SYNTHASE"/>
    <property type="match status" value="1"/>
</dbReference>
<evidence type="ECO:0000313" key="10">
    <source>
        <dbReference type="EMBL" id="APG26768.1"/>
    </source>
</evidence>
<comment type="catalytic activity">
    <reaction evidence="8">
        <text>6-carboxy-5,6,7,8-tetrahydropterin + H(+) = 7-carboxy-7-carbaguanine + NH4(+)</text>
        <dbReference type="Rhea" id="RHEA:27974"/>
        <dbReference type="ChEBI" id="CHEBI:15378"/>
        <dbReference type="ChEBI" id="CHEBI:28938"/>
        <dbReference type="ChEBI" id="CHEBI:61032"/>
        <dbReference type="ChEBI" id="CHEBI:61036"/>
        <dbReference type="EC" id="4.3.99.3"/>
    </reaction>
</comment>
<feature type="binding site" evidence="8">
    <location>
        <position position="41"/>
    </location>
    <ligand>
        <name>[4Fe-4S] cluster</name>
        <dbReference type="ChEBI" id="CHEBI:49883"/>
        <note>4Fe-4S-S-AdoMet</note>
    </ligand>
</feature>
<dbReference type="STRING" id="1842532.A7E78_02180"/>
<keyword evidence="1 8" id="KW-0004">4Fe-4S</keyword>
<evidence type="ECO:0000259" key="9">
    <source>
        <dbReference type="PROSITE" id="PS51918"/>
    </source>
</evidence>
<dbReference type="UniPathway" id="UPA00391"/>
<dbReference type="PROSITE" id="PS51918">
    <property type="entry name" value="RADICAL_SAM"/>
    <property type="match status" value="1"/>
</dbReference>
<feature type="binding site" evidence="8">
    <location>
        <position position="34"/>
    </location>
    <ligand>
        <name>[4Fe-4S] cluster</name>
        <dbReference type="ChEBI" id="CHEBI:49883"/>
        <note>4Fe-4S-S-AdoMet</note>
    </ligand>
</feature>
<dbReference type="PIRSF" id="PIRSF000370">
    <property type="entry name" value="QueE"/>
    <property type="match status" value="1"/>
</dbReference>
<keyword evidence="8" id="KW-0671">Queuosine biosynthesis</keyword>
<evidence type="ECO:0000256" key="2">
    <source>
        <dbReference type="ARBA" id="ARBA00022691"/>
    </source>
</evidence>
<keyword evidence="2 8" id="KW-0949">S-adenosyl-L-methionine</keyword>
<dbReference type="CDD" id="cd01335">
    <property type="entry name" value="Radical_SAM"/>
    <property type="match status" value="1"/>
</dbReference>
<keyword evidence="11" id="KW-1185">Reference proteome</keyword>
<evidence type="ECO:0000256" key="1">
    <source>
        <dbReference type="ARBA" id="ARBA00022485"/>
    </source>
</evidence>
<feature type="binding site" evidence="8">
    <location>
        <position position="30"/>
    </location>
    <ligand>
        <name>substrate</name>
    </ligand>
</feature>
<dbReference type="GO" id="GO:0016840">
    <property type="term" value="F:carbon-nitrogen lyase activity"/>
    <property type="evidence" value="ECO:0007669"/>
    <property type="project" value="UniProtKB-UniRule"/>
</dbReference>
<dbReference type="EMBL" id="CP015519">
    <property type="protein sequence ID" value="APG26768.1"/>
    <property type="molecule type" value="Genomic_DNA"/>
</dbReference>
<dbReference type="EC" id="4.3.99.3" evidence="8"/>
<dbReference type="Gene3D" id="3.20.20.70">
    <property type="entry name" value="Aldolase class I"/>
    <property type="match status" value="1"/>
</dbReference>
<dbReference type="PANTHER" id="PTHR42836:SF1">
    <property type="entry name" value="7-CARBOXY-7-DEAZAGUANINE SYNTHASE"/>
    <property type="match status" value="1"/>
</dbReference>
<comment type="cofactor">
    <cofactor evidence="8">
        <name>[4Fe-4S] cluster</name>
        <dbReference type="ChEBI" id="CHEBI:49883"/>
    </cofactor>
    <text evidence="8">Binds 1 [4Fe-4S] cluster. The cluster is coordinated with 3 cysteines and an exchangeable S-adenosyl-L-methionine.</text>
</comment>
<keyword evidence="3 8" id="KW-0479">Metal-binding</keyword>
<dbReference type="AlphaFoldDB" id="A0A1L3GM60"/>
<keyword evidence="4 8" id="KW-0460">Magnesium</keyword>
<dbReference type="GO" id="GO:0051539">
    <property type="term" value="F:4 iron, 4 sulfur cluster binding"/>
    <property type="evidence" value="ECO:0007669"/>
    <property type="project" value="UniProtKB-UniRule"/>
</dbReference>
<evidence type="ECO:0000256" key="8">
    <source>
        <dbReference type="HAMAP-Rule" id="MF_00917"/>
    </source>
</evidence>
<comment type="pathway">
    <text evidence="8">Purine metabolism; 7-cyano-7-deazaguanine biosynthesis.</text>
</comment>
<comment type="cofactor">
    <cofactor evidence="8">
        <name>S-adenosyl-L-methionine</name>
        <dbReference type="ChEBI" id="CHEBI:59789"/>
    </cofactor>
    <text evidence="8">Binds 1 S-adenosyl-L-methionine per subunit.</text>
</comment>
<sequence>MSQTDGQLIELFSSIQGEGLLIGFRQIFIRLALCNLSCRYCDTPFDVADSCRVETAPGAGSFFALPNPVSLDVLSNLIADWLDRLPGGHHSISITGGEPLMQDKVLQGWLPVLGQLLPIHLETNGTLPDAFEPLVPFVDWVSMDIKLASLTGEPTPWLAHEDFLSLASDRGCCVKVVVGTETTVEEVQQAADLVHRKAPSAPLILQPITMAGQVGTAAAHLFRLQEQAARIHGLVRVIPQTHAFLGLL</sequence>
<dbReference type="GO" id="GO:0008616">
    <property type="term" value="P:tRNA queuosine(34) biosynthetic process"/>
    <property type="evidence" value="ECO:0007669"/>
    <property type="project" value="UniProtKB-UniRule"/>
</dbReference>
<dbReference type="KEGG" id="pef:A7E78_02180"/>
<dbReference type="InterPro" id="IPR007197">
    <property type="entry name" value="rSAM"/>
</dbReference>
<dbReference type="Pfam" id="PF04055">
    <property type="entry name" value="Radical_SAM"/>
    <property type="match status" value="1"/>
</dbReference>
<comment type="similarity">
    <text evidence="8">Belongs to the radical SAM superfamily. 7-carboxy-7-deazaguanine synthase family.</text>
</comment>
<dbReference type="GO" id="GO:0000287">
    <property type="term" value="F:magnesium ion binding"/>
    <property type="evidence" value="ECO:0007669"/>
    <property type="project" value="UniProtKB-UniRule"/>
</dbReference>
<dbReference type="InterPro" id="IPR058240">
    <property type="entry name" value="rSAM_sf"/>
</dbReference>
<organism evidence="10 11">
    <name type="scientific">Syntrophotalea acetylenivorans</name>
    <dbReference type="NCBI Taxonomy" id="1842532"/>
    <lineage>
        <taxon>Bacteria</taxon>
        <taxon>Pseudomonadati</taxon>
        <taxon>Thermodesulfobacteriota</taxon>
        <taxon>Desulfuromonadia</taxon>
        <taxon>Desulfuromonadales</taxon>
        <taxon>Syntrophotaleaceae</taxon>
        <taxon>Syntrophotalea</taxon>
    </lineage>
</organism>
<name>A0A1L3GM60_9BACT</name>
<evidence type="ECO:0000256" key="5">
    <source>
        <dbReference type="ARBA" id="ARBA00023004"/>
    </source>
</evidence>
<feature type="binding site" evidence="8">
    <location>
        <begin position="40"/>
        <end position="42"/>
    </location>
    <ligand>
        <name>S-adenosyl-L-methionine</name>
        <dbReference type="ChEBI" id="CHEBI:59789"/>
    </ligand>
</feature>
<dbReference type="HAMAP" id="MF_00917">
    <property type="entry name" value="QueE"/>
    <property type="match status" value="1"/>
</dbReference>
<reference evidence="10 11" key="1">
    <citation type="journal article" date="2017" name="Genome Announc.">
        <title>Complete Genome Sequences of Two Acetylene-Fermenting Pelobacter acetylenicus Strains.</title>
        <authorList>
            <person name="Sutton J.M."/>
            <person name="Baesman S.M."/>
            <person name="Fierst J.L."/>
            <person name="Poret-Peterson A.T."/>
            <person name="Oremland R.S."/>
            <person name="Dunlap D.S."/>
            <person name="Akob D.M."/>
        </authorList>
    </citation>
    <scope>NUCLEOTIDE SEQUENCE [LARGE SCALE GENOMIC DNA]</scope>
    <source>
        <strain evidence="10 11">SFB93</strain>
    </source>
</reference>